<evidence type="ECO:0000256" key="7">
    <source>
        <dbReference type="SAM" id="Phobius"/>
    </source>
</evidence>
<feature type="domain" description="Ig-like" evidence="9">
    <location>
        <begin position="39"/>
        <end position="138"/>
    </location>
</feature>
<evidence type="ECO:0000256" key="3">
    <source>
        <dbReference type="ARBA" id="ARBA00023157"/>
    </source>
</evidence>
<feature type="region of interest" description="Disordered" evidence="6">
    <location>
        <begin position="558"/>
        <end position="585"/>
    </location>
</feature>
<keyword evidence="7" id="KW-0812">Transmembrane</keyword>
<dbReference type="SMART" id="SM00408">
    <property type="entry name" value="IGc2"/>
    <property type="match status" value="5"/>
</dbReference>
<name>A0AAJ7WIV8_9ACAR</name>
<evidence type="ECO:0000259" key="9">
    <source>
        <dbReference type="PROSITE" id="PS50835"/>
    </source>
</evidence>
<evidence type="ECO:0000313" key="11">
    <source>
        <dbReference type="RefSeq" id="XP_028967593.1"/>
    </source>
</evidence>
<evidence type="ECO:0000256" key="2">
    <source>
        <dbReference type="ARBA" id="ARBA00023136"/>
    </source>
</evidence>
<feature type="signal peptide" evidence="8">
    <location>
        <begin position="1"/>
        <end position="25"/>
    </location>
</feature>
<gene>
    <name evidence="11" type="primary">LOC100906218</name>
</gene>
<dbReference type="Pfam" id="PF13927">
    <property type="entry name" value="Ig_3"/>
    <property type="match status" value="4"/>
</dbReference>
<feature type="chain" id="PRO_5042487098" evidence="8">
    <location>
        <begin position="26"/>
        <end position="776"/>
    </location>
</feature>
<dbReference type="GO" id="GO:0005911">
    <property type="term" value="C:cell-cell junction"/>
    <property type="evidence" value="ECO:0007669"/>
    <property type="project" value="TreeGrafter"/>
</dbReference>
<dbReference type="PANTHER" id="PTHR11640:SF31">
    <property type="entry name" value="IRREGULAR CHIASM C-ROUGHEST PROTEIN-RELATED"/>
    <property type="match status" value="1"/>
</dbReference>
<dbReference type="InterPro" id="IPR013783">
    <property type="entry name" value="Ig-like_fold"/>
</dbReference>
<keyword evidence="4" id="KW-0325">Glycoprotein</keyword>
<dbReference type="GO" id="GO:0098609">
    <property type="term" value="P:cell-cell adhesion"/>
    <property type="evidence" value="ECO:0007669"/>
    <property type="project" value="TreeGrafter"/>
</dbReference>
<feature type="domain" description="Ig-like" evidence="9">
    <location>
        <begin position="420"/>
        <end position="513"/>
    </location>
</feature>
<dbReference type="SUPFAM" id="SSF48726">
    <property type="entry name" value="Immunoglobulin"/>
    <property type="match status" value="5"/>
</dbReference>
<dbReference type="Pfam" id="PF08205">
    <property type="entry name" value="C2-set_2"/>
    <property type="match status" value="1"/>
</dbReference>
<dbReference type="InterPro" id="IPR051275">
    <property type="entry name" value="Cell_adhesion_signaling"/>
</dbReference>
<dbReference type="InterPro" id="IPR007110">
    <property type="entry name" value="Ig-like_dom"/>
</dbReference>
<feature type="transmembrane region" description="Helical" evidence="7">
    <location>
        <begin position="520"/>
        <end position="547"/>
    </location>
</feature>
<keyword evidence="8" id="KW-0732">Signal</keyword>
<dbReference type="Gene3D" id="2.60.40.10">
    <property type="entry name" value="Immunoglobulins"/>
    <property type="match status" value="5"/>
</dbReference>
<comment type="subcellular location">
    <subcellularLocation>
        <location evidence="1">Membrane</location>
        <topology evidence="1">Single-pass type I membrane protein</topology>
    </subcellularLocation>
</comment>
<feature type="domain" description="Ig-like" evidence="9">
    <location>
        <begin position="249"/>
        <end position="331"/>
    </location>
</feature>
<accession>A0AAJ7WIV8</accession>
<reference evidence="11" key="1">
    <citation type="submission" date="2025-08" db="UniProtKB">
        <authorList>
            <consortium name="RefSeq"/>
        </authorList>
    </citation>
    <scope>IDENTIFICATION</scope>
</reference>
<dbReference type="PROSITE" id="PS50835">
    <property type="entry name" value="IG_LIKE"/>
    <property type="match status" value="5"/>
</dbReference>
<dbReference type="GO" id="GO:0005886">
    <property type="term" value="C:plasma membrane"/>
    <property type="evidence" value="ECO:0007669"/>
    <property type="project" value="TreeGrafter"/>
</dbReference>
<evidence type="ECO:0000256" key="1">
    <source>
        <dbReference type="ARBA" id="ARBA00004479"/>
    </source>
</evidence>
<sequence>MKMTRTLKPTVLLLALASLATCSQARGKHGSGRRAKRPPQTFALEPQSKVATLGEDVVLACRVENKVGTLQWTRDGFGLGVDRDLSGFSRYAMVGNDEEGDYTLHIRNVQLEDDANFQCQVGAMDGIDGIRSRSAKLNVRVAPNPPRIHPSGHITTTAGMKVELVCRSDGGKPAAELTWLDGDRAKVEGPGLHREVESVSESKRENSVLTWTFHPSKDHDGQNLTCRADSPATTDSMLATVTIEVKYPPAITLSVENERVQEGDTVRFICSAQANPGDLSYRWFRNDEPIPLDESQNTLVLDSVSRKMNGETVTCEVRNSIGTSKSTQTLNVYYKPQFKSEVAVVAAELGSEVRLDCEVDSNPKPDIIWMRDGSPQVLEKQSTLIIRSMRESHAGKYICRASVSGFQEITNEITVYVKGPPRISSPPLQYGMEGQEAQVECLIVSVPPAGKVRWERDGQLLDIDNNQGIEMIKEPLTNGERNLLVIHHASDRDFGEYNCTAWNSFGEDSMIISVRKHRNMATLVVMLGATTGAVVIVLLSIMIIFCVRRRPSSNLSPAQLTDFNNENKNGKTLPNGVLSGDSNIGPHGDLKVEITPTMTSVDGTVPSSVWNDNDNSHTALPSYHAVTSEGFGQTSTGPKANGQQNNNAGYQVSYSDSIGSGDFSLIIGGPQLHATSPIIANGAIYNGSVTNAALILPQYALNDLSGSATSPSECGTLSRNTFTLRQHPTSPPQTGTLPFRKQVTSPDHMSPQRYITASQNGHVVGSFKGSQLATHV</sequence>
<dbReference type="InterPro" id="IPR003599">
    <property type="entry name" value="Ig_sub"/>
</dbReference>
<dbReference type="CDD" id="cd00096">
    <property type="entry name" value="Ig"/>
    <property type="match status" value="1"/>
</dbReference>
<feature type="domain" description="Ig-like" evidence="9">
    <location>
        <begin position="336"/>
        <end position="414"/>
    </location>
</feature>
<evidence type="ECO:0000256" key="4">
    <source>
        <dbReference type="ARBA" id="ARBA00023180"/>
    </source>
</evidence>
<evidence type="ECO:0000256" key="5">
    <source>
        <dbReference type="ARBA" id="ARBA00023319"/>
    </source>
</evidence>
<keyword evidence="2 7" id="KW-0472">Membrane</keyword>
<dbReference type="KEGG" id="goe:100906218"/>
<dbReference type="InterPro" id="IPR036179">
    <property type="entry name" value="Ig-like_dom_sf"/>
</dbReference>
<dbReference type="AlphaFoldDB" id="A0AAJ7WIV8"/>
<protein>
    <submittedName>
        <fullName evidence="11">Irregular chiasm C-roughest protein</fullName>
    </submittedName>
</protein>
<evidence type="ECO:0000313" key="10">
    <source>
        <dbReference type="Proteomes" id="UP000694867"/>
    </source>
</evidence>
<keyword evidence="5" id="KW-0393">Immunoglobulin domain</keyword>
<dbReference type="RefSeq" id="XP_028967593.1">
    <property type="nucleotide sequence ID" value="XM_029111760.1"/>
</dbReference>
<feature type="domain" description="Ig-like" evidence="9">
    <location>
        <begin position="146"/>
        <end position="242"/>
    </location>
</feature>
<dbReference type="GeneID" id="100906218"/>
<evidence type="ECO:0000256" key="8">
    <source>
        <dbReference type="SAM" id="SignalP"/>
    </source>
</evidence>
<feature type="compositionally biased region" description="Polar residues" evidence="6">
    <location>
        <begin position="558"/>
        <end position="572"/>
    </location>
</feature>
<dbReference type="GO" id="GO:0050839">
    <property type="term" value="F:cell adhesion molecule binding"/>
    <property type="evidence" value="ECO:0007669"/>
    <property type="project" value="TreeGrafter"/>
</dbReference>
<evidence type="ECO:0000256" key="6">
    <source>
        <dbReference type="SAM" id="MobiDB-lite"/>
    </source>
</evidence>
<proteinExistence type="predicted"/>
<dbReference type="SMART" id="SM00409">
    <property type="entry name" value="IG"/>
    <property type="match status" value="5"/>
</dbReference>
<dbReference type="InterPro" id="IPR013162">
    <property type="entry name" value="CD80_C2-set"/>
</dbReference>
<organism evidence="10 11">
    <name type="scientific">Galendromus occidentalis</name>
    <name type="common">western predatory mite</name>
    <dbReference type="NCBI Taxonomy" id="34638"/>
    <lineage>
        <taxon>Eukaryota</taxon>
        <taxon>Metazoa</taxon>
        <taxon>Ecdysozoa</taxon>
        <taxon>Arthropoda</taxon>
        <taxon>Chelicerata</taxon>
        <taxon>Arachnida</taxon>
        <taxon>Acari</taxon>
        <taxon>Parasitiformes</taxon>
        <taxon>Mesostigmata</taxon>
        <taxon>Gamasina</taxon>
        <taxon>Phytoseioidea</taxon>
        <taxon>Phytoseiidae</taxon>
        <taxon>Typhlodrominae</taxon>
        <taxon>Galendromus</taxon>
    </lineage>
</organism>
<keyword evidence="3" id="KW-1015">Disulfide bond</keyword>
<keyword evidence="10" id="KW-1185">Reference proteome</keyword>
<keyword evidence="7" id="KW-1133">Transmembrane helix</keyword>
<feature type="region of interest" description="Disordered" evidence="6">
    <location>
        <begin position="725"/>
        <end position="747"/>
    </location>
</feature>
<dbReference type="Proteomes" id="UP000694867">
    <property type="component" value="Unplaced"/>
</dbReference>
<dbReference type="PANTHER" id="PTHR11640">
    <property type="entry name" value="NEPHRIN"/>
    <property type="match status" value="1"/>
</dbReference>
<dbReference type="InterPro" id="IPR003598">
    <property type="entry name" value="Ig_sub2"/>
</dbReference>